<dbReference type="Proteomes" id="UP001202244">
    <property type="component" value="Chromosome"/>
</dbReference>
<organism evidence="4 5">
    <name type="scientific">Streptomyces tubbatahanensis</name>
    <dbReference type="NCBI Taxonomy" id="2923272"/>
    <lineage>
        <taxon>Bacteria</taxon>
        <taxon>Bacillati</taxon>
        <taxon>Actinomycetota</taxon>
        <taxon>Actinomycetes</taxon>
        <taxon>Kitasatosporales</taxon>
        <taxon>Streptomycetaceae</taxon>
        <taxon>Streptomyces</taxon>
    </lineage>
</organism>
<feature type="compositionally biased region" description="Pro residues" evidence="1">
    <location>
        <begin position="223"/>
        <end position="233"/>
    </location>
</feature>
<evidence type="ECO:0000256" key="2">
    <source>
        <dbReference type="SAM" id="Phobius"/>
    </source>
</evidence>
<feature type="transmembrane region" description="Helical" evidence="2">
    <location>
        <begin position="158"/>
        <end position="179"/>
    </location>
</feature>
<keyword evidence="5" id="KW-1185">Reference proteome</keyword>
<dbReference type="Gene3D" id="1.20.144.10">
    <property type="entry name" value="Phosphatidic acid phosphatase type 2/haloperoxidase"/>
    <property type="match status" value="1"/>
</dbReference>
<proteinExistence type="predicted"/>
<feature type="transmembrane region" description="Helical" evidence="2">
    <location>
        <begin position="132"/>
        <end position="151"/>
    </location>
</feature>
<evidence type="ECO:0000259" key="3">
    <source>
        <dbReference type="Pfam" id="PF01569"/>
    </source>
</evidence>
<dbReference type="SUPFAM" id="SSF48317">
    <property type="entry name" value="Acid phosphatase/Vanadium-dependent haloperoxidase"/>
    <property type="match status" value="1"/>
</dbReference>
<keyword evidence="2" id="KW-0472">Membrane</keyword>
<feature type="region of interest" description="Disordered" evidence="1">
    <location>
        <begin position="206"/>
        <end position="233"/>
    </location>
</feature>
<feature type="compositionally biased region" description="Basic residues" evidence="1">
    <location>
        <begin position="206"/>
        <end position="216"/>
    </location>
</feature>
<evidence type="ECO:0000313" key="5">
    <source>
        <dbReference type="Proteomes" id="UP001202244"/>
    </source>
</evidence>
<dbReference type="RefSeq" id="WP_242754873.1">
    <property type="nucleotide sequence ID" value="NZ_CP093846.1"/>
</dbReference>
<sequence>MTAATRSPSAHPVLRSIACLLCGALFALCTWQVLARGQLFRWDEELSDGMRAAAPPRAAAELLSDIGNMTVALPVLAAAMVLALWLTRGRGWRPVLCYASAMVVMALIVAGVKSWTDRTGPMGGGGFYPSGHAATTTVALGGALLLVAAWLSRALLVVAWAGVVVLSLGNGLGLVWRGYHWPLDVAASWCLSVLLLCSAAALARRGPPRTSRRTPRRASPPAASSPPPSDSSA</sequence>
<reference evidence="4 5" key="1">
    <citation type="journal article" date="2023" name="Microbiol. Spectr.">
        <title>Synergy between Genome Mining, Metabolomics, and Bioinformatics Uncovers Antibacterial Chlorinated Carbazole Alkaloids and Their Biosynthetic Gene Cluster from Streptomyces tubbatahanensis sp. nov., a Novel Actinomycete Isolated from Sulu Sea, Philippines.</title>
        <authorList>
            <person name="Tenebro C.P."/>
            <person name="Trono D.J.V.L."/>
            <person name="Balida L.A.P."/>
            <person name="Bayog L.K.A."/>
            <person name="Bruna J.R."/>
            <person name="Sabido E.M."/>
            <person name="Caspe D.P.C."/>
            <person name="de Los Santos E.L.C."/>
            <person name="Saludes J.P."/>
            <person name="Dalisay D.S."/>
        </authorList>
    </citation>
    <scope>NUCLEOTIDE SEQUENCE [LARGE SCALE GENOMIC DNA]</scope>
    <source>
        <strain evidence="4 5">DSD3025</strain>
    </source>
</reference>
<dbReference type="EMBL" id="CP093846">
    <property type="protein sequence ID" value="UNS99295.1"/>
    <property type="molecule type" value="Genomic_DNA"/>
</dbReference>
<gene>
    <name evidence="4" type="ORF">MMF93_24685</name>
</gene>
<feature type="transmembrane region" description="Helical" evidence="2">
    <location>
        <begin position="185"/>
        <end position="203"/>
    </location>
</feature>
<feature type="transmembrane region" description="Helical" evidence="2">
    <location>
        <begin position="95"/>
        <end position="112"/>
    </location>
</feature>
<feature type="domain" description="Phosphatidic acid phosphatase type 2/haloperoxidase" evidence="3">
    <location>
        <begin position="124"/>
        <end position="199"/>
    </location>
</feature>
<protein>
    <submittedName>
        <fullName evidence="4">Phosphatase PAP2 family protein</fullName>
    </submittedName>
</protein>
<accession>A0ABY3XY20</accession>
<dbReference type="Pfam" id="PF01569">
    <property type="entry name" value="PAP2"/>
    <property type="match status" value="1"/>
</dbReference>
<keyword evidence="2" id="KW-0812">Transmembrane</keyword>
<dbReference type="InterPro" id="IPR000326">
    <property type="entry name" value="PAP2/HPO"/>
</dbReference>
<dbReference type="InterPro" id="IPR036938">
    <property type="entry name" value="PAP2/HPO_sf"/>
</dbReference>
<feature type="transmembrane region" description="Helical" evidence="2">
    <location>
        <begin position="66"/>
        <end position="86"/>
    </location>
</feature>
<keyword evidence="2" id="KW-1133">Transmembrane helix</keyword>
<name>A0ABY3XY20_9ACTN</name>
<evidence type="ECO:0000256" key="1">
    <source>
        <dbReference type="SAM" id="MobiDB-lite"/>
    </source>
</evidence>
<evidence type="ECO:0000313" key="4">
    <source>
        <dbReference type="EMBL" id="UNS99295.1"/>
    </source>
</evidence>